<comment type="caution">
    <text evidence="2">The sequence shown here is derived from an EMBL/GenBank/DDBJ whole genome shotgun (WGS) entry which is preliminary data.</text>
</comment>
<feature type="region of interest" description="Disordered" evidence="1">
    <location>
        <begin position="94"/>
        <end position="182"/>
    </location>
</feature>
<dbReference type="EMBL" id="LGEM01000003">
    <property type="protein sequence ID" value="KUP98634.1"/>
    <property type="molecule type" value="Genomic_DNA"/>
</dbReference>
<feature type="compositionally biased region" description="Basic and acidic residues" evidence="1">
    <location>
        <begin position="1"/>
        <end position="14"/>
    </location>
</feature>
<keyword evidence="3" id="KW-1185">Reference proteome</keyword>
<evidence type="ECO:0000256" key="1">
    <source>
        <dbReference type="SAM" id="MobiDB-lite"/>
    </source>
</evidence>
<sequence length="242" mass="24622">MLDRPPRVPHERFVADPPALPVPAPGDSSPATAAPAVTDDPIVVASGPLRARIGLDPWHLGFHNGPGRPLTEQDRGHVDISGRCRTLPLVGSTVEGTAASHGRSSWPPTSAPSDAAHASPPSSCAGGASAWGTSTPSAPSPTAPARTCRRTCPAAAADRRSTPAAPPTTTVPDGPFSPVTPVRWGGLGRRTVLTDVDGDTVVTAVREGDTLRVTVDGPASVTGAESVPVPGLTPPEHVGLHR</sequence>
<dbReference type="Proteomes" id="UP000074382">
    <property type="component" value="Unassembled WGS sequence"/>
</dbReference>
<accession>A0A147KMU2</accession>
<feature type="compositionally biased region" description="Low complexity" evidence="1">
    <location>
        <begin position="143"/>
        <end position="156"/>
    </location>
</feature>
<dbReference type="PATRIC" id="fig|665004.4.peg.1938"/>
<gene>
    <name evidence="2" type="ORF">AC529_00495</name>
</gene>
<reference evidence="3" key="1">
    <citation type="journal article" date="2017" name="Acta Aliment.">
        <title>Plant polysaccharide degrading enzyme system of Thermpbifida cellulosilytica TB100 revealed by de novo genome project data.</title>
        <authorList>
            <person name="Toth A."/>
            <person name="Baka E."/>
            <person name="Luzics S."/>
            <person name="Bata-Vidacs I."/>
            <person name="Nagy I."/>
            <person name="Balint B."/>
            <person name="Herceg R."/>
            <person name="Olasz F."/>
            <person name="Wilk T."/>
            <person name="Nagy T."/>
            <person name="Kriszt B."/>
            <person name="Nagy I."/>
            <person name="Kukolya J."/>
        </authorList>
    </citation>
    <scope>NUCLEOTIDE SEQUENCE [LARGE SCALE GENOMIC DNA]</scope>
    <source>
        <strain evidence="3">TB100</strain>
    </source>
</reference>
<proteinExistence type="predicted"/>
<protein>
    <submittedName>
        <fullName evidence="2">Uncharacterized protein</fullName>
    </submittedName>
</protein>
<feature type="compositionally biased region" description="Low complexity" evidence="1">
    <location>
        <begin position="25"/>
        <end position="37"/>
    </location>
</feature>
<dbReference type="STRING" id="665004.AC529_00495"/>
<feature type="region of interest" description="Disordered" evidence="1">
    <location>
        <begin position="1"/>
        <end position="37"/>
    </location>
</feature>
<evidence type="ECO:0000313" key="3">
    <source>
        <dbReference type="Proteomes" id="UP000074382"/>
    </source>
</evidence>
<evidence type="ECO:0000313" key="2">
    <source>
        <dbReference type="EMBL" id="KUP98634.1"/>
    </source>
</evidence>
<name>A0A147KMU2_THECS</name>
<feature type="region of interest" description="Disordered" evidence="1">
    <location>
        <begin position="222"/>
        <end position="242"/>
    </location>
</feature>
<feature type="compositionally biased region" description="Low complexity" evidence="1">
    <location>
        <begin position="107"/>
        <end position="137"/>
    </location>
</feature>
<organism evidence="2 3">
    <name type="scientific">Thermobifida cellulosilytica TB100</name>
    <dbReference type="NCBI Taxonomy" id="665004"/>
    <lineage>
        <taxon>Bacteria</taxon>
        <taxon>Bacillati</taxon>
        <taxon>Actinomycetota</taxon>
        <taxon>Actinomycetes</taxon>
        <taxon>Streptosporangiales</taxon>
        <taxon>Nocardiopsidaceae</taxon>
        <taxon>Thermobifida</taxon>
    </lineage>
</organism>
<dbReference type="AlphaFoldDB" id="A0A147KMU2"/>